<sequence length="215" mass="25270">MSKCITVVLEHMNRADKYRLTRRQKTYGKEERKPRLKRCKSLMIKRGTENEFRAPGDFLISSRLQRLRRRITHKSFRTHITTQVKAKVKKVIRFITEGSLFTCQGRSISHVTNSGKGRRSIRLGRLEKGTKGKGEGRPYYFKGAFRRARNFVKALIRESPQDQERALEREGNRFEATQGGIPPSFKYLRSLNFKQTRPNWIINRSIKADWERKGV</sequence>
<protein>
    <submittedName>
        <fullName evidence="1">Uncharacterized protein</fullName>
    </submittedName>
</protein>
<proteinExistence type="predicted"/>
<reference evidence="1 2" key="1">
    <citation type="journal article" date="2017" name="Mol. Ecol.">
        <title>Comparative and population genomic landscape of Phellinus noxius: A hypervariable fungus causing root rot in trees.</title>
        <authorList>
            <person name="Chung C.L."/>
            <person name="Lee T.J."/>
            <person name="Akiba M."/>
            <person name="Lee H.H."/>
            <person name="Kuo T.H."/>
            <person name="Liu D."/>
            <person name="Ke H.M."/>
            <person name="Yokoi T."/>
            <person name="Roa M.B."/>
            <person name="Lu M.J."/>
            <person name="Chang Y.Y."/>
            <person name="Ann P.J."/>
            <person name="Tsai J.N."/>
            <person name="Chen C.Y."/>
            <person name="Tzean S.S."/>
            <person name="Ota Y."/>
            <person name="Hattori T."/>
            <person name="Sahashi N."/>
            <person name="Liou R.F."/>
            <person name="Kikuchi T."/>
            <person name="Tsai I.J."/>
        </authorList>
    </citation>
    <scope>NUCLEOTIDE SEQUENCE [LARGE SCALE GENOMIC DNA]</scope>
    <source>
        <strain evidence="1 2">FFPRI411160</strain>
    </source>
</reference>
<organism evidence="1 2">
    <name type="scientific">Pyrrhoderma noxium</name>
    <dbReference type="NCBI Taxonomy" id="2282107"/>
    <lineage>
        <taxon>Eukaryota</taxon>
        <taxon>Fungi</taxon>
        <taxon>Dikarya</taxon>
        <taxon>Basidiomycota</taxon>
        <taxon>Agaricomycotina</taxon>
        <taxon>Agaricomycetes</taxon>
        <taxon>Hymenochaetales</taxon>
        <taxon>Hymenochaetaceae</taxon>
        <taxon>Pyrrhoderma</taxon>
    </lineage>
</organism>
<dbReference type="AlphaFoldDB" id="A0A286UXA9"/>
<accession>A0A286UXA9</accession>
<dbReference type="InParanoid" id="A0A286UXA9"/>
<dbReference type="Proteomes" id="UP000217199">
    <property type="component" value="Unassembled WGS sequence"/>
</dbReference>
<keyword evidence="2" id="KW-1185">Reference proteome</keyword>
<name>A0A286UXA9_9AGAM</name>
<gene>
    <name evidence="1" type="ORF">PNOK_0129500</name>
</gene>
<evidence type="ECO:0000313" key="2">
    <source>
        <dbReference type="Proteomes" id="UP000217199"/>
    </source>
</evidence>
<evidence type="ECO:0000313" key="1">
    <source>
        <dbReference type="EMBL" id="PAV24227.1"/>
    </source>
</evidence>
<dbReference type="EMBL" id="NBII01000001">
    <property type="protein sequence ID" value="PAV24227.1"/>
    <property type="molecule type" value="Genomic_DNA"/>
</dbReference>
<comment type="caution">
    <text evidence="1">The sequence shown here is derived from an EMBL/GenBank/DDBJ whole genome shotgun (WGS) entry which is preliminary data.</text>
</comment>